<dbReference type="Pfam" id="PF01420">
    <property type="entry name" value="Methylase_S"/>
    <property type="match status" value="2"/>
</dbReference>
<name>A0A9D6V488_9BACT</name>
<evidence type="ECO:0000259" key="4">
    <source>
        <dbReference type="Pfam" id="PF01420"/>
    </source>
</evidence>
<keyword evidence="2" id="KW-0680">Restriction system</keyword>
<evidence type="ECO:0000313" key="6">
    <source>
        <dbReference type="Proteomes" id="UP000807825"/>
    </source>
</evidence>
<dbReference type="PANTHER" id="PTHR30408:SF12">
    <property type="entry name" value="TYPE I RESTRICTION ENZYME MJAVIII SPECIFICITY SUBUNIT"/>
    <property type="match status" value="1"/>
</dbReference>
<feature type="domain" description="Type I restriction modification DNA specificity" evidence="4">
    <location>
        <begin position="16"/>
        <end position="178"/>
    </location>
</feature>
<sequence length="381" mass="43248">MELKPGYKQTEVGLIPEDWSVEPVGGAFDVCNHLRLPISQKVREKMAGTYPYYGPTNVQGYISEYRVEGEYALIGEDGDHFLKWRDTPMTLLVNGKFNVNNHAHLITGSKNLTAWFYYFFSHKDLTPYLTRQGAGRYKLTKKTLVSIPCALPLLPEQRAIAAALSDIDALIASLDKLIAKKRDMKQAAMQQLVTGRTRLPGFSGEWRHERIRELASITTGKRNTQDKVDDGLYPFFVRSSTVERINSYSFEGEAVLTAGDGVGTGKVFHYVNGKFDFHQRVYKISDFSSDLDGYFFYLYFSNHFYDRIMSMTAKSSVDSVRLEMIANMQIPLPSSDEQNAIAAVLLDMDAEVKVLEVRRDKTKLLKQGMMQELLTGRIRLV</sequence>
<dbReference type="AlphaFoldDB" id="A0A9D6V488"/>
<keyword evidence="5" id="KW-0540">Nuclease</keyword>
<dbReference type="InterPro" id="IPR044946">
    <property type="entry name" value="Restrct_endonuc_typeI_TRD_sf"/>
</dbReference>
<accession>A0A9D6V488</accession>
<dbReference type="CDD" id="cd17262">
    <property type="entry name" value="RMtype1_S_Aco12261I-TRD2-CR2"/>
    <property type="match status" value="1"/>
</dbReference>
<dbReference type="InterPro" id="IPR052021">
    <property type="entry name" value="Type-I_RS_S_subunit"/>
</dbReference>
<organism evidence="5 6">
    <name type="scientific">Desulfomonile tiedjei</name>
    <dbReference type="NCBI Taxonomy" id="2358"/>
    <lineage>
        <taxon>Bacteria</taxon>
        <taxon>Pseudomonadati</taxon>
        <taxon>Thermodesulfobacteriota</taxon>
        <taxon>Desulfomonilia</taxon>
        <taxon>Desulfomonilales</taxon>
        <taxon>Desulfomonilaceae</taxon>
        <taxon>Desulfomonile</taxon>
    </lineage>
</organism>
<keyword evidence="5" id="KW-0255">Endonuclease</keyword>
<evidence type="ECO:0000313" key="5">
    <source>
        <dbReference type="EMBL" id="MBI5251780.1"/>
    </source>
</evidence>
<evidence type="ECO:0000256" key="2">
    <source>
        <dbReference type="ARBA" id="ARBA00022747"/>
    </source>
</evidence>
<dbReference type="GO" id="GO:0009307">
    <property type="term" value="P:DNA restriction-modification system"/>
    <property type="evidence" value="ECO:0007669"/>
    <property type="project" value="UniProtKB-KW"/>
</dbReference>
<dbReference type="Gene3D" id="1.10.287.1120">
    <property type="entry name" value="Bipartite methylase S protein"/>
    <property type="match status" value="2"/>
</dbReference>
<keyword evidence="5" id="KW-0378">Hydrolase</keyword>
<comment type="caution">
    <text evidence="5">The sequence shown here is derived from an EMBL/GenBank/DDBJ whole genome shotgun (WGS) entry which is preliminary data.</text>
</comment>
<dbReference type="EMBL" id="JACRDE010000524">
    <property type="protein sequence ID" value="MBI5251780.1"/>
    <property type="molecule type" value="Genomic_DNA"/>
</dbReference>
<reference evidence="5" key="1">
    <citation type="submission" date="2020-07" db="EMBL/GenBank/DDBJ databases">
        <title>Huge and variable diversity of episymbiotic CPR bacteria and DPANN archaea in groundwater ecosystems.</title>
        <authorList>
            <person name="He C.Y."/>
            <person name="Keren R."/>
            <person name="Whittaker M."/>
            <person name="Farag I.F."/>
            <person name="Doudna J."/>
            <person name="Cate J.H.D."/>
            <person name="Banfield J.F."/>
        </authorList>
    </citation>
    <scope>NUCLEOTIDE SEQUENCE</scope>
    <source>
        <strain evidence="5">NC_groundwater_1664_Pr3_B-0.1um_52_9</strain>
    </source>
</reference>
<keyword evidence="3" id="KW-0238">DNA-binding</keyword>
<feature type="domain" description="Type I restriction modification DNA specificity" evidence="4">
    <location>
        <begin position="205"/>
        <end position="351"/>
    </location>
</feature>
<evidence type="ECO:0000256" key="3">
    <source>
        <dbReference type="ARBA" id="ARBA00023125"/>
    </source>
</evidence>
<dbReference type="PANTHER" id="PTHR30408">
    <property type="entry name" value="TYPE-1 RESTRICTION ENZYME ECOKI SPECIFICITY PROTEIN"/>
    <property type="match status" value="1"/>
</dbReference>
<dbReference type="GO" id="GO:0004519">
    <property type="term" value="F:endonuclease activity"/>
    <property type="evidence" value="ECO:0007669"/>
    <property type="project" value="UniProtKB-KW"/>
</dbReference>
<dbReference type="Gene3D" id="3.90.220.20">
    <property type="entry name" value="DNA methylase specificity domains"/>
    <property type="match status" value="2"/>
</dbReference>
<comment type="similarity">
    <text evidence="1">Belongs to the type-I restriction system S methylase family.</text>
</comment>
<protein>
    <submittedName>
        <fullName evidence="5">Restriction endonuclease subunit S</fullName>
    </submittedName>
</protein>
<dbReference type="SUPFAM" id="SSF116734">
    <property type="entry name" value="DNA methylase specificity domain"/>
    <property type="match status" value="2"/>
</dbReference>
<dbReference type="Proteomes" id="UP000807825">
    <property type="component" value="Unassembled WGS sequence"/>
</dbReference>
<gene>
    <name evidence="5" type="ORF">HY912_19990</name>
</gene>
<dbReference type="GO" id="GO:0003677">
    <property type="term" value="F:DNA binding"/>
    <property type="evidence" value="ECO:0007669"/>
    <property type="project" value="UniProtKB-KW"/>
</dbReference>
<proteinExistence type="inferred from homology"/>
<dbReference type="InterPro" id="IPR000055">
    <property type="entry name" value="Restrct_endonuc_typeI_TRD"/>
</dbReference>
<evidence type="ECO:0000256" key="1">
    <source>
        <dbReference type="ARBA" id="ARBA00010923"/>
    </source>
</evidence>